<dbReference type="Proteomes" id="UP001165541">
    <property type="component" value="Unassembled WGS sequence"/>
</dbReference>
<comment type="caution">
    <text evidence="1">The sequence shown here is derived from an EMBL/GenBank/DDBJ whole genome shotgun (WGS) entry which is preliminary data.</text>
</comment>
<name>A0ABT0YNQ2_9BURK</name>
<gene>
    <name evidence="1" type="ORF">M8A51_12570</name>
</gene>
<dbReference type="Gene3D" id="2.160.20.10">
    <property type="entry name" value="Single-stranded right-handed beta-helix, Pectin lyase-like"/>
    <property type="match status" value="1"/>
</dbReference>
<evidence type="ECO:0000313" key="2">
    <source>
        <dbReference type="Proteomes" id="UP001165541"/>
    </source>
</evidence>
<reference evidence="1" key="1">
    <citation type="submission" date="2022-05" db="EMBL/GenBank/DDBJ databases">
        <title>Schlegelella sp. nov., isolated from mangrove soil.</title>
        <authorList>
            <person name="Liu Y."/>
            <person name="Ge X."/>
            <person name="Liu W."/>
        </authorList>
    </citation>
    <scope>NUCLEOTIDE SEQUENCE</scope>
    <source>
        <strain evidence="1">S2-27</strain>
    </source>
</reference>
<sequence>MTLPFPTMQSLSVEWAISGDANLNGIVKMRYRPAGGSWRDAMALRRVPAGSNAGFSWANRHSGSLLDLQPATSYDVELTLTDPDGGSTKKVVAVRTRAVPAPMANAPVKAVTPSNFNSMAAAARPGDVLQLGAGTYNGFNWVKSGVEGKPVVIRSSAGAVINGNIDMFDQSHVQLSGLTVNGRIRLNRTKHVAVTRSTINASTDGIVHYLRSENSYFADNVINGKTVWRESSMGVNGDNVGEGILVTGPGHVIRNNRISGFRDNISLLEASEAVDQYSIDILYNDLRNAADDAVEADFCFHNCRVMRNRITNAFQGISSQPSLGGPTYFIRNAMYNIVLSAFKLNNGSIGDVILHNTVVKNGDGFGVYAGAPVRRAVIRNNLFIGGPGGTYAGYSSGSGKVTSLSDFDATSSADHDAYGSTTGGFSGQIGSARFTSLAALRSSTTEKNALQVGLDGFSAGVAYPSSPMTAYGVPDLQLKSGSPAVDAASRIPNVNDGFKGTGPDIGAYEVGGLVFPVYGPR</sequence>
<evidence type="ECO:0000313" key="1">
    <source>
        <dbReference type="EMBL" id="MCM5680364.1"/>
    </source>
</evidence>
<dbReference type="InterPro" id="IPR012334">
    <property type="entry name" value="Pectin_lyas_fold"/>
</dbReference>
<organism evidence="1 2">
    <name type="scientific">Caldimonas mangrovi</name>
    <dbReference type="NCBI Taxonomy" id="2944811"/>
    <lineage>
        <taxon>Bacteria</taxon>
        <taxon>Pseudomonadati</taxon>
        <taxon>Pseudomonadota</taxon>
        <taxon>Betaproteobacteria</taxon>
        <taxon>Burkholderiales</taxon>
        <taxon>Sphaerotilaceae</taxon>
        <taxon>Caldimonas</taxon>
    </lineage>
</organism>
<accession>A0ABT0YNQ2</accession>
<dbReference type="EMBL" id="JAMKFE010000006">
    <property type="protein sequence ID" value="MCM5680364.1"/>
    <property type="molecule type" value="Genomic_DNA"/>
</dbReference>
<protein>
    <submittedName>
        <fullName evidence="1">Right-handed parallel beta-helix repeat-containing protein</fullName>
    </submittedName>
</protein>
<dbReference type="SUPFAM" id="SSF51126">
    <property type="entry name" value="Pectin lyase-like"/>
    <property type="match status" value="1"/>
</dbReference>
<proteinExistence type="predicted"/>
<dbReference type="RefSeq" id="WP_251778805.1">
    <property type="nucleotide sequence ID" value="NZ_JAMKFE010000006.1"/>
</dbReference>
<keyword evidence="2" id="KW-1185">Reference proteome</keyword>
<dbReference type="InterPro" id="IPR011050">
    <property type="entry name" value="Pectin_lyase_fold/virulence"/>
</dbReference>